<name>A0AAU9T5U3_THLAR</name>
<keyword evidence="2" id="KW-1185">Reference proteome</keyword>
<sequence length="648" mass="71565">MNSGSADPSILKSSQAETSSWAARMQASLDKKLKKFSNPSLSPDGIPRVKILVSVFQRGADLHQDFILGIFMGKTPSFGHIQSVLTHIWGKGMKLEIPLRPESRSILVCILNASFEQKSWNKRFGTLETLCSKLHSGLGRVADALGLLVECDEFTRRMVNINVAHLKIKADCTKTLPTYADTERDNGDIVPLYVDYPWKPPTCPCCKEMGHLESICPTGSWKAKDHVVASPSSSPATVAANTRAVPSLANLSIQAPRAPALASPTVAASASVSHTFFTKASMASECLAPSVITNFVDVSESPSATSTVSETISALGDPLTAPSSECLSEYEQPPPTDKLGVVVFGKHSKDTDFSPQDGITHLLALPAHAKFRPAIQKSFRKNYRPVNQRLFEKSIFASPKKIELTSPGFIEQPEFSISNAFFPLEVDPGAELDESSHASSQVIFFKTSFRASYSHPRRWLVYNRISFGAILETHIKESSLNQVMNEVCPHWSFASNHADDVDGRIILIWKAPSTAIIIHSSRQSMTSKVVTPGSDSFYFTAIYAANTSEKRNDLWIELLYIQSSLIMDGLSWMFGGDFNKTFHPISSYCISNLMLKHKELRRALKTLYADNFSQIQKRLVKATYFFENAQLLSLQQPSPANFLSERQA</sequence>
<proteinExistence type="predicted"/>
<dbReference type="PANTHER" id="PTHR31286">
    <property type="entry name" value="GLYCINE-RICH CELL WALL STRUCTURAL PROTEIN 1.8-LIKE"/>
    <property type="match status" value="1"/>
</dbReference>
<dbReference type="Gene3D" id="3.60.10.10">
    <property type="entry name" value="Endonuclease/exonuclease/phosphatase"/>
    <property type="match status" value="1"/>
</dbReference>
<dbReference type="InterPro" id="IPR036691">
    <property type="entry name" value="Endo/exonu/phosph_ase_sf"/>
</dbReference>
<evidence type="ECO:0000313" key="2">
    <source>
        <dbReference type="Proteomes" id="UP000836841"/>
    </source>
</evidence>
<organism evidence="1 2">
    <name type="scientific">Thlaspi arvense</name>
    <name type="common">Field penny-cress</name>
    <dbReference type="NCBI Taxonomy" id="13288"/>
    <lineage>
        <taxon>Eukaryota</taxon>
        <taxon>Viridiplantae</taxon>
        <taxon>Streptophyta</taxon>
        <taxon>Embryophyta</taxon>
        <taxon>Tracheophyta</taxon>
        <taxon>Spermatophyta</taxon>
        <taxon>Magnoliopsida</taxon>
        <taxon>eudicotyledons</taxon>
        <taxon>Gunneridae</taxon>
        <taxon>Pentapetalae</taxon>
        <taxon>rosids</taxon>
        <taxon>malvids</taxon>
        <taxon>Brassicales</taxon>
        <taxon>Brassicaceae</taxon>
        <taxon>Thlaspideae</taxon>
        <taxon>Thlaspi</taxon>
    </lineage>
</organism>
<reference evidence="1 2" key="1">
    <citation type="submission" date="2022-03" db="EMBL/GenBank/DDBJ databases">
        <authorList>
            <person name="Nunn A."/>
            <person name="Chopra R."/>
            <person name="Nunn A."/>
            <person name="Contreras Garrido A."/>
        </authorList>
    </citation>
    <scope>NUCLEOTIDE SEQUENCE [LARGE SCALE GENOMIC DNA]</scope>
</reference>
<dbReference type="Proteomes" id="UP000836841">
    <property type="component" value="Chromosome 7"/>
</dbReference>
<gene>
    <name evidence="1" type="ORF">TAV2_LOCUS24710</name>
</gene>
<protein>
    <submittedName>
        <fullName evidence="1">Uncharacterized protein</fullName>
    </submittedName>
</protein>
<dbReference type="AlphaFoldDB" id="A0AAU9T5U3"/>
<accession>A0AAU9T5U3</accession>
<dbReference type="SUPFAM" id="SSF56219">
    <property type="entry name" value="DNase I-like"/>
    <property type="match status" value="1"/>
</dbReference>
<evidence type="ECO:0000313" key="1">
    <source>
        <dbReference type="EMBL" id="CAH2079702.1"/>
    </source>
</evidence>
<dbReference type="InterPro" id="IPR040256">
    <property type="entry name" value="At4g02000-like"/>
</dbReference>
<dbReference type="EMBL" id="OU466863">
    <property type="protein sequence ID" value="CAH2079702.1"/>
    <property type="molecule type" value="Genomic_DNA"/>
</dbReference>
<dbReference type="PANTHER" id="PTHR31286:SF90">
    <property type="entry name" value="DUF4283 DOMAIN-CONTAINING PROTEIN"/>
    <property type="match status" value="1"/>
</dbReference>